<proteinExistence type="predicted"/>
<dbReference type="EMBL" id="BONY01000066">
    <property type="protein sequence ID" value="GIH09339.1"/>
    <property type="molecule type" value="Genomic_DNA"/>
</dbReference>
<dbReference type="RefSeq" id="WP_203913076.1">
    <property type="nucleotide sequence ID" value="NZ_BONY01000066.1"/>
</dbReference>
<protein>
    <submittedName>
        <fullName evidence="1">Uncharacterized protein</fullName>
    </submittedName>
</protein>
<sequence length="140" mass="15663">MGLYLCVFTSNEVDDEIDGIEVGSYEDFGRLRDVVAQRLEPDGWGSRFPVLMGHPDSDGQWTPEESVALAAELTVIAAELEQLPPIELPKGWQAETAAKFGVVPQTLRDCFIDVDAESLLDRLTELARLSARERQPIWFQ</sequence>
<evidence type="ECO:0000313" key="1">
    <source>
        <dbReference type="EMBL" id="GIH09339.1"/>
    </source>
</evidence>
<organism evidence="1 2">
    <name type="scientific">Rhizocola hellebori</name>
    <dbReference type="NCBI Taxonomy" id="1392758"/>
    <lineage>
        <taxon>Bacteria</taxon>
        <taxon>Bacillati</taxon>
        <taxon>Actinomycetota</taxon>
        <taxon>Actinomycetes</taxon>
        <taxon>Micromonosporales</taxon>
        <taxon>Micromonosporaceae</taxon>
        <taxon>Rhizocola</taxon>
    </lineage>
</organism>
<accession>A0A8J3VJE2</accession>
<keyword evidence="2" id="KW-1185">Reference proteome</keyword>
<reference evidence="1" key="1">
    <citation type="submission" date="2021-01" db="EMBL/GenBank/DDBJ databases">
        <title>Whole genome shotgun sequence of Rhizocola hellebori NBRC 109834.</title>
        <authorList>
            <person name="Komaki H."/>
            <person name="Tamura T."/>
        </authorList>
    </citation>
    <scope>NUCLEOTIDE SEQUENCE</scope>
    <source>
        <strain evidence="1">NBRC 109834</strain>
    </source>
</reference>
<dbReference type="AlphaFoldDB" id="A0A8J3VJE2"/>
<name>A0A8J3VJE2_9ACTN</name>
<dbReference type="InterPro" id="IPR028185">
    <property type="entry name" value="Imm70"/>
</dbReference>
<dbReference type="Pfam" id="PF15601">
    <property type="entry name" value="Imm70"/>
    <property type="match status" value="1"/>
</dbReference>
<gene>
    <name evidence="1" type="ORF">Rhe02_74060</name>
</gene>
<dbReference type="Proteomes" id="UP000612899">
    <property type="component" value="Unassembled WGS sequence"/>
</dbReference>
<comment type="caution">
    <text evidence="1">The sequence shown here is derived from an EMBL/GenBank/DDBJ whole genome shotgun (WGS) entry which is preliminary data.</text>
</comment>
<evidence type="ECO:0000313" key="2">
    <source>
        <dbReference type="Proteomes" id="UP000612899"/>
    </source>
</evidence>